<gene>
    <name evidence="3" type="ORF">QBC46DRAFT_435281</name>
</gene>
<name>A0AAN6N6S0_9PEZI</name>
<sequence length="633" mass="69078">MAVLSILRFIAIMASMYPLVGAMSGGSIADIEHVVLFMQENRAFDHYFGTMAGVRGFSDPNVQTNSETPVWQQPVNASTYLNPWYLNYLGGDWLNATQCMSAGSNGWTENQLAYDHGLNDHWAANNTPWSWGHFKRSDIPVQFAIAEGWTVGDMYQESVIAATNPNRVTWVSGTINVPGSPQSPSEGGYPYIDNNETPGCDSDGINCYPLRWETAAEIYERAGVSWQVYQDADNFDDNPLAWFAQFQNAPQSSSLHKRGFQGLSLDTFYAQAANGTLPEISYIIGPTELSEHPPYSPRDGAWLQKTVVDAVTSSPKYAKTVLIISWDETGGFGDHVSPYHSPPGTPGEWLKDPYAGQGEVFSGPGFRLPFYIISPWTRSTCSGGTVFTEHADHNSQILFVEKWQAAKGRNVTTDQMVPWRRAHMSDLTAAFDFSGPDYSIPSLPYAIPPHTNAAGVYDGSAHCDALYPTQRPPVPYNGQTPGSVKDAASDVSSFSEEGFKEVRGQLTEGRYLVLEWGGQALVNLGVGSSAVASARATRTHSDKNQRWAAHVNELGGNRFRFSSALDGRWITDDAGLTADASKAGSFAVVFAPGKGYGLQGSASGKWLAVPADGKIGWNSNPAHWQIFSVTYHN</sequence>
<feature type="chain" id="PRO_5043043712" evidence="2">
    <location>
        <begin position="23"/>
        <end position="633"/>
    </location>
</feature>
<dbReference type="AlphaFoldDB" id="A0AAN6N6S0"/>
<evidence type="ECO:0000256" key="2">
    <source>
        <dbReference type="SAM" id="SignalP"/>
    </source>
</evidence>
<evidence type="ECO:0000313" key="4">
    <source>
        <dbReference type="Proteomes" id="UP001303473"/>
    </source>
</evidence>
<keyword evidence="2" id="KW-0732">Signal</keyword>
<keyword evidence="1" id="KW-0378">Hydrolase</keyword>
<reference evidence="4" key="1">
    <citation type="journal article" date="2023" name="Mol. Phylogenet. Evol.">
        <title>Genome-scale phylogeny and comparative genomics of the fungal order Sordariales.</title>
        <authorList>
            <person name="Hensen N."/>
            <person name="Bonometti L."/>
            <person name="Westerberg I."/>
            <person name="Brannstrom I.O."/>
            <person name="Guillou S."/>
            <person name="Cros-Aarteil S."/>
            <person name="Calhoun S."/>
            <person name="Haridas S."/>
            <person name="Kuo A."/>
            <person name="Mondo S."/>
            <person name="Pangilinan J."/>
            <person name="Riley R."/>
            <person name="LaButti K."/>
            <person name="Andreopoulos B."/>
            <person name="Lipzen A."/>
            <person name="Chen C."/>
            <person name="Yan M."/>
            <person name="Daum C."/>
            <person name="Ng V."/>
            <person name="Clum A."/>
            <person name="Steindorff A."/>
            <person name="Ohm R.A."/>
            <person name="Martin F."/>
            <person name="Silar P."/>
            <person name="Natvig D.O."/>
            <person name="Lalanne C."/>
            <person name="Gautier V."/>
            <person name="Ament-Velasquez S.L."/>
            <person name="Kruys A."/>
            <person name="Hutchinson M.I."/>
            <person name="Powell A.J."/>
            <person name="Barry K."/>
            <person name="Miller A.N."/>
            <person name="Grigoriev I.V."/>
            <person name="Debuchy R."/>
            <person name="Gladieux P."/>
            <person name="Hiltunen Thoren M."/>
            <person name="Johannesson H."/>
        </authorList>
    </citation>
    <scope>NUCLEOTIDE SEQUENCE [LARGE SCALE GENOMIC DNA]</scope>
    <source>
        <strain evidence="4">CBS 340.73</strain>
    </source>
</reference>
<proteinExistence type="predicted"/>
<dbReference type="PANTHER" id="PTHR31956:SF1">
    <property type="entry name" value="NON-SPECIFIC PHOSPHOLIPASE C1"/>
    <property type="match status" value="1"/>
</dbReference>
<dbReference type="GO" id="GO:0042578">
    <property type="term" value="F:phosphoric ester hydrolase activity"/>
    <property type="evidence" value="ECO:0007669"/>
    <property type="project" value="UniProtKB-ARBA"/>
</dbReference>
<dbReference type="InterPro" id="IPR017850">
    <property type="entry name" value="Alkaline_phosphatase_core_sf"/>
</dbReference>
<dbReference type="Proteomes" id="UP001303473">
    <property type="component" value="Unassembled WGS sequence"/>
</dbReference>
<protein>
    <submittedName>
        <fullName evidence="3">Phospholipase</fullName>
    </submittedName>
</protein>
<organism evidence="3 4">
    <name type="scientific">Diplogelasinospora grovesii</name>
    <dbReference type="NCBI Taxonomy" id="303347"/>
    <lineage>
        <taxon>Eukaryota</taxon>
        <taxon>Fungi</taxon>
        <taxon>Dikarya</taxon>
        <taxon>Ascomycota</taxon>
        <taxon>Pezizomycotina</taxon>
        <taxon>Sordariomycetes</taxon>
        <taxon>Sordariomycetidae</taxon>
        <taxon>Sordariales</taxon>
        <taxon>Diplogelasinosporaceae</taxon>
        <taxon>Diplogelasinospora</taxon>
    </lineage>
</organism>
<dbReference type="Pfam" id="PF04185">
    <property type="entry name" value="Phosphoesterase"/>
    <property type="match status" value="1"/>
</dbReference>
<dbReference type="InterPro" id="IPR007312">
    <property type="entry name" value="Phosphoesterase"/>
</dbReference>
<dbReference type="PANTHER" id="PTHR31956">
    <property type="entry name" value="NON-SPECIFIC PHOSPHOLIPASE C4-RELATED"/>
    <property type="match status" value="1"/>
</dbReference>
<accession>A0AAN6N6S0</accession>
<comment type="caution">
    <text evidence="3">The sequence shown here is derived from an EMBL/GenBank/DDBJ whole genome shotgun (WGS) entry which is preliminary data.</text>
</comment>
<dbReference type="EMBL" id="MU853799">
    <property type="protein sequence ID" value="KAK3940216.1"/>
    <property type="molecule type" value="Genomic_DNA"/>
</dbReference>
<dbReference type="Gene3D" id="3.40.720.10">
    <property type="entry name" value="Alkaline Phosphatase, subunit A"/>
    <property type="match status" value="1"/>
</dbReference>
<evidence type="ECO:0000256" key="1">
    <source>
        <dbReference type="ARBA" id="ARBA00022801"/>
    </source>
</evidence>
<dbReference type="CDD" id="cd16014">
    <property type="entry name" value="PLC"/>
    <property type="match status" value="1"/>
</dbReference>
<evidence type="ECO:0000313" key="3">
    <source>
        <dbReference type="EMBL" id="KAK3940216.1"/>
    </source>
</evidence>
<keyword evidence="4" id="KW-1185">Reference proteome</keyword>
<feature type="signal peptide" evidence="2">
    <location>
        <begin position="1"/>
        <end position="22"/>
    </location>
</feature>